<organism evidence="2 3">
    <name type="scientific">Mycoplasma wenyonii</name>
    <dbReference type="NCBI Taxonomy" id="65123"/>
    <lineage>
        <taxon>Bacteria</taxon>
        <taxon>Bacillati</taxon>
        <taxon>Mycoplasmatota</taxon>
        <taxon>Mollicutes</taxon>
        <taxon>Mycoplasmataceae</taxon>
        <taxon>Mycoplasma</taxon>
    </lineage>
</organism>
<comment type="caution">
    <text evidence="2">The sequence shown here is derived from an EMBL/GenBank/DDBJ whole genome shotgun (WGS) entry which is preliminary data.</text>
</comment>
<feature type="region of interest" description="Disordered" evidence="1">
    <location>
        <begin position="45"/>
        <end position="85"/>
    </location>
</feature>
<dbReference type="EMBL" id="QKVO01000016">
    <property type="protein sequence ID" value="RAO94833.1"/>
    <property type="molecule type" value="Genomic_DNA"/>
</dbReference>
<accession>A0A328PID9</accession>
<feature type="compositionally biased region" description="Basic and acidic residues" evidence="1">
    <location>
        <begin position="60"/>
        <end position="71"/>
    </location>
</feature>
<gene>
    <name evidence="2" type="ORF">DNK47_02885</name>
</gene>
<name>A0A328PID9_9MOLU</name>
<evidence type="ECO:0000256" key="1">
    <source>
        <dbReference type="SAM" id="MobiDB-lite"/>
    </source>
</evidence>
<evidence type="ECO:0000313" key="3">
    <source>
        <dbReference type="Proteomes" id="UP000249762"/>
    </source>
</evidence>
<dbReference type="AlphaFoldDB" id="A0A328PID9"/>
<proteinExistence type="predicted"/>
<sequence length="260" mass="28978">MNPLGYCLSIIPVVAGCGYGVYALTRGGQSVANVADLPQAQISDQVTQERNSLEASNFRSTDKVTRREKTRGTIGDSQQHRTRKSSNFRKSLSDFNWTFGRERSGGKELLVQITKGTGAEEQENLKFGSGFTVSADGQDLSASYILCTVNSNSNKYFLMKREGSSTNYTTINGDRMPPCSWRNSPKENVTKYSIFKWDESGQKSNPIKNIMQIDLSTCTINGKNWNSNTKRLEMICKESANSMFRGRPSNSDISIELKKD</sequence>
<dbReference type="Proteomes" id="UP000249762">
    <property type="component" value="Unassembled WGS sequence"/>
</dbReference>
<keyword evidence="3" id="KW-1185">Reference proteome</keyword>
<evidence type="ECO:0000313" key="2">
    <source>
        <dbReference type="EMBL" id="RAO94833.1"/>
    </source>
</evidence>
<protein>
    <submittedName>
        <fullName evidence="2">Uncharacterized protein</fullName>
    </submittedName>
</protein>
<feature type="compositionally biased region" description="Polar residues" evidence="1">
    <location>
        <begin position="45"/>
        <end position="59"/>
    </location>
</feature>
<reference evidence="3" key="1">
    <citation type="submission" date="2018-06" db="EMBL/GenBank/DDBJ databases">
        <authorList>
            <person name="Martinez Ocampo F."/>
            <person name="Quiroz Castaneda R.E."/>
            <person name="Rojas Lopez X."/>
        </authorList>
    </citation>
    <scope>NUCLEOTIDE SEQUENCE [LARGE SCALE GENOMIC DNA]</scope>
    <source>
        <strain evidence="3">INIFAP02</strain>
    </source>
</reference>
<dbReference type="RefSeq" id="WP_112665782.1">
    <property type="nucleotide sequence ID" value="NZ_QKVO01000016.1"/>
</dbReference>